<reference evidence="2" key="1">
    <citation type="journal article" date="2022" name="Mol. Ecol. Resour.">
        <title>The genomes of chicory, endive, great burdock and yacon provide insights into Asteraceae palaeo-polyploidization history and plant inulin production.</title>
        <authorList>
            <person name="Fan W."/>
            <person name="Wang S."/>
            <person name="Wang H."/>
            <person name="Wang A."/>
            <person name="Jiang F."/>
            <person name="Liu H."/>
            <person name="Zhao H."/>
            <person name="Xu D."/>
            <person name="Zhang Y."/>
        </authorList>
    </citation>
    <scope>NUCLEOTIDE SEQUENCE [LARGE SCALE GENOMIC DNA]</scope>
    <source>
        <strain evidence="2">cv. Punajuju</strain>
    </source>
</reference>
<dbReference type="Proteomes" id="UP001055811">
    <property type="component" value="Linkage Group LG03"/>
</dbReference>
<gene>
    <name evidence="1" type="ORF">L2E82_16423</name>
</gene>
<proteinExistence type="predicted"/>
<accession>A0ACB9F6H4</accession>
<protein>
    <submittedName>
        <fullName evidence="1">Uncharacterized protein</fullName>
    </submittedName>
</protein>
<reference evidence="1 2" key="2">
    <citation type="journal article" date="2022" name="Mol. Ecol. Resour.">
        <title>The genomes of chicory, endive, great burdock and yacon provide insights into Asteraceae paleo-polyploidization history and plant inulin production.</title>
        <authorList>
            <person name="Fan W."/>
            <person name="Wang S."/>
            <person name="Wang H."/>
            <person name="Wang A."/>
            <person name="Jiang F."/>
            <person name="Liu H."/>
            <person name="Zhao H."/>
            <person name="Xu D."/>
            <person name="Zhang Y."/>
        </authorList>
    </citation>
    <scope>NUCLEOTIDE SEQUENCE [LARGE SCALE GENOMIC DNA]</scope>
    <source>
        <strain evidence="2">cv. Punajuju</strain>
        <tissue evidence="1">Leaves</tissue>
    </source>
</reference>
<organism evidence="1 2">
    <name type="scientific">Cichorium intybus</name>
    <name type="common">Chicory</name>
    <dbReference type="NCBI Taxonomy" id="13427"/>
    <lineage>
        <taxon>Eukaryota</taxon>
        <taxon>Viridiplantae</taxon>
        <taxon>Streptophyta</taxon>
        <taxon>Embryophyta</taxon>
        <taxon>Tracheophyta</taxon>
        <taxon>Spermatophyta</taxon>
        <taxon>Magnoliopsida</taxon>
        <taxon>eudicotyledons</taxon>
        <taxon>Gunneridae</taxon>
        <taxon>Pentapetalae</taxon>
        <taxon>asterids</taxon>
        <taxon>campanulids</taxon>
        <taxon>Asterales</taxon>
        <taxon>Asteraceae</taxon>
        <taxon>Cichorioideae</taxon>
        <taxon>Cichorieae</taxon>
        <taxon>Cichoriinae</taxon>
        <taxon>Cichorium</taxon>
    </lineage>
</organism>
<sequence length="71" mass="8343">MGDMVDCCYEMNLFLTVVDMFLYGTNLFILFYVLRRIEMSIIRKSFTTSRVPHIFLHSRSNHLSSICSCKP</sequence>
<comment type="caution">
    <text evidence="1">The sequence shown here is derived from an EMBL/GenBank/DDBJ whole genome shotgun (WGS) entry which is preliminary data.</text>
</comment>
<evidence type="ECO:0000313" key="2">
    <source>
        <dbReference type="Proteomes" id="UP001055811"/>
    </source>
</evidence>
<keyword evidence="2" id="KW-1185">Reference proteome</keyword>
<dbReference type="EMBL" id="CM042011">
    <property type="protein sequence ID" value="KAI3766368.1"/>
    <property type="molecule type" value="Genomic_DNA"/>
</dbReference>
<name>A0ACB9F6H4_CICIN</name>
<evidence type="ECO:0000313" key="1">
    <source>
        <dbReference type="EMBL" id="KAI3766368.1"/>
    </source>
</evidence>